<accession>A0ABQ9RWV5</accession>
<evidence type="ECO:0000256" key="3">
    <source>
        <dbReference type="ARBA" id="ARBA00022833"/>
    </source>
</evidence>
<evidence type="ECO:0000313" key="9">
    <source>
        <dbReference type="EMBL" id="KAK1516618.1"/>
    </source>
</evidence>
<dbReference type="PANTHER" id="PTHR47782">
    <property type="entry name" value="ZN(II)2CYS6 TRANSCRIPTION FACTOR (EUROFUNG)-RELATED"/>
    <property type="match status" value="1"/>
</dbReference>
<dbReference type="InterPro" id="IPR052202">
    <property type="entry name" value="Yeast_MetPath_Reg"/>
</dbReference>
<gene>
    <name evidence="9" type="ORF">CPAR01_16234</name>
</gene>
<dbReference type="CDD" id="cd00067">
    <property type="entry name" value="GAL4"/>
    <property type="match status" value="1"/>
</dbReference>
<dbReference type="RefSeq" id="XP_060340660.1">
    <property type="nucleotide sequence ID" value="XM_060500479.1"/>
</dbReference>
<dbReference type="InterPro" id="IPR001138">
    <property type="entry name" value="Zn2Cys6_DnaBD"/>
</dbReference>
<keyword evidence="2" id="KW-0479">Metal-binding</keyword>
<dbReference type="InterPro" id="IPR001128">
    <property type="entry name" value="Cyt_P450"/>
</dbReference>
<keyword evidence="4" id="KW-0805">Transcription regulation</keyword>
<dbReference type="Pfam" id="PF04082">
    <property type="entry name" value="Fungal_trans"/>
    <property type="match status" value="1"/>
</dbReference>
<feature type="domain" description="Zn(2)-C6 fungal-type" evidence="8">
    <location>
        <begin position="13"/>
        <end position="43"/>
    </location>
</feature>
<dbReference type="Proteomes" id="UP001241169">
    <property type="component" value="Unassembled WGS sequence"/>
</dbReference>
<evidence type="ECO:0000259" key="8">
    <source>
        <dbReference type="PROSITE" id="PS50048"/>
    </source>
</evidence>
<dbReference type="SMART" id="SM00906">
    <property type="entry name" value="Fungal_trans"/>
    <property type="match status" value="1"/>
</dbReference>
<comment type="subcellular location">
    <subcellularLocation>
        <location evidence="1">Nucleus</location>
    </subcellularLocation>
</comment>
<keyword evidence="5" id="KW-0238">DNA-binding</keyword>
<dbReference type="EMBL" id="MOPA01000024">
    <property type="protein sequence ID" value="KAK1516618.1"/>
    <property type="molecule type" value="Genomic_DNA"/>
</dbReference>
<evidence type="ECO:0000256" key="4">
    <source>
        <dbReference type="ARBA" id="ARBA00023015"/>
    </source>
</evidence>
<sequence length="1070" mass="120587">MAPEFADAQAKTSCKRCHRRKKRCDRGLPQCRNCSGARVSCSFLDDDRVMASYPVTYVRSLETKVKSLEKEFNSLRSATGRELDSRAELMNPDTSDINIALGRQETEANSTNLLYEPSPTQLPLLQSSPSFVEELKILSFEATADRHLGSSSGLSFAKLTQTVLRRLNPDKADFSFAHFEPEGGIWPQLNLPSSTSDLLDSTLFSGFRDPFMCYPSMLDGFSPTAPTEPISVPEQQVSLEGSHVDQLIRFYFAHSHTLYPIVHRQEFNNILEHVRADPQFALAQSSLCQFRLWMVLAIGSTAQCSVTLSDEHESMMYYKKALEHFEGALDYGYMAALEVLLLQVSYSFFNQLGPNTWTLVGLGARMAIGLGMHASSTYEGLPADVSEKRKRLFFSVYMMDRVVSIALGRPFAINEDDIDVTPFAVEDDSDVGAQIDLPENSFKPSILTVPLHILELRQIASNITTSVYSHRMSASLNAEQREEVSNSLHQRLLNWRRNMPFPLPNTDAAVPHLNSSWYDFNYYLHVAMLYRPSPLFPTLPKPRVKVLAEAASMSIRQVSNTHRQRCLAYNWLNLLSIFTATLSLIYATTVQPDNLISVLRDKGAVADLDLTIELFDKLSVKFPVAGKIRRMVEQISTSGDHRSMDEGFTVGSSPWDDSCRRKRKAAGTALGRPALRSYYPMFDLESYCILRDLHKDSRNGEVEISVRPYIQRYALNTTLTLCYGIRMDAVYDDLLREILHVGSAISLLRSASENTQDYVPIMRYFPNNEKSRRSKDLRERRDAYLNLLLDKVREQIKRGTDKPCISAAILKNEETKLSGVEVSSICLSLVSGGFETIPGTLTSAIGSLATKEGQAWQDRAYEDIKRYYPDVREAWASCYAEEKIPYINAIIREAGRYYTVSSMSLPRKTVTEVNWNGAIIPPKTMILVNAQAGNHDVRHFGDDAGHFDPEWWLESLNPPTEKEISGVGHLSFGLGSRGCSGQYIAQRLLYAALVRLLSSYKIVASEEEPPNTDYVEYNQFKTALVAIPKDFKVKLIPRDTPVTSDCLRAAEERTREHYVEQGSWDTSMHV</sequence>
<evidence type="ECO:0000256" key="7">
    <source>
        <dbReference type="ARBA" id="ARBA00023242"/>
    </source>
</evidence>
<dbReference type="Gene3D" id="4.10.240.10">
    <property type="entry name" value="Zn(2)-C6 fungal-type DNA-binding domain"/>
    <property type="match status" value="1"/>
</dbReference>
<dbReference type="Gene3D" id="1.10.630.10">
    <property type="entry name" value="Cytochrome P450"/>
    <property type="match status" value="1"/>
</dbReference>
<dbReference type="Pfam" id="PF00172">
    <property type="entry name" value="Zn_clus"/>
    <property type="match status" value="1"/>
</dbReference>
<keyword evidence="10" id="KW-1185">Reference proteome</keyword>
<dbReference type="PROSITE" id="PS50048">
    <property type="entry name" value="ZN2_CY6_FUNGAL_2"/>
    <property type="match status" value="1"/>
</dbReference>
<reference evidence="9 10" key="1">
    <citation type="submission" date="2016-10" db="EMBL/GenBank/DDBJ databases">
        <title>The genome sequence of Colletotrichum fioriniae PJ7.</title>
        <authorList>
            <person name="Baroncelli R."/>
        </authorList>
    </citation>
    <scope>NUCLEOTIDE SEQUENCE [LARGE SCALE GENOMIC DNA]</scope>
    <source>
        <strain evidence="9 10">IMI 384185</strain>
    </source>
</reference>
<dbReference type="PROSITE" id="PS00463">
    <property type="entry name" value="ZN2_CY6_FUNGAL_1"/>
    <property type="match status" value="1"/>
</dbReference>
<dbReference type="InterPro" id="IPR036396">
    <property type="entry name" value="Cyt_P450_sf"/>
</dbReference>
<dbReference type="InterPro" id="IPR002401">
    <property type="entry name" value="Cyt_P450_E_grp-I"/>
</dbReference>
<comment type="caution">
    <text evidence="9">The sequence shown here is derived from an EMBL/GenBank/DDBJ whole genome shotgun (WGS) entry which is preliminary data.</text>
</comment>
<proteinExistence type="predicted"/>
<organism evidence="9 10">
    <name type="scientific">Colletotrichum paranaense</name>
    <dbReference type="NCBI Taxonomy" id="1914294"/>
    <lineage>
        <taxon>Eukaryota</taxon>
        <taxon>Fungi</taxon>
        <taxon>Dikarya</taxon>
        <taxon>Ascomycota</taxon>
        <taxon>Pezizomycotina</taxon>
        <taxon>Sordariomycetes</taxon>
        <taxon>Hypocreomycetidae</taxon>
        <taxon>Glomerellales</taxon>
        <taxon>Glomerellaceae</taxon>
        <taxon>Colletotrichum</taxon>
        <taxon>Colletotrichum acutatum species complex</taxon>
    </lineage>
</organism>
<keyword evidence="6" id="KW-0804">Transcription</keyword>
<dbReference type="InterPro" id="IPR036864">
    <property type="entry name" value="Zn2-C6_fun-type_DNA-bd_sf"/>
</dbReference>
<evidence type="ECO:0000256" key="1">
    <source>
        <dbReference type="ARBA" id="ARBA00004123"/>
    </source>
</evidence>
<dbReference type="CDD" id="cd12148">
    <property type="entry name" value="fungal_TF_MHR"/>
    <property type="match status" value="1"/>
</dbReference>
<protein>
    <submittedName>
        <fullName evidence="9">Cytochrome P450</fullName>
    </submittedName>
</protein>
<dbReference type="GeneID" id="85384378"/>
<dbReference type="PRINTS" id="PR00463">
    <property type="entry name" value="EP450I"/>
</dbReference>
<dbReference type="SUPFAM" id="SSF57701">
    <property type="entry name" value="Zn2/Cys6 DNA-binding domain"/>
    <property type="match status" value="1"/>
</dbReference>
<evidence type="ECO:0000313" key="10">
    <source>
        <dbReference type="Proteomes" id="UP001241169"/>
    </source>
</evidence>
<dbReference type="Pfam" id="PF00067">
    <property type="entry name" value="p450"/>
    <property type="match status" value="1"/>
</dbReference>
<dbReference type="InterPro" id="IPR007219">
    <property type="entry name" value="XnlR_reg_dom"/>
</dbReference>
<keyword evidence="3" id="KW-0862">Zinc</keyword>
<dbReference type="SMART" id="SM00066">
    <property type="entry name" value="GAL4"/>
    <property type="match status" value="1"/>
</dbReference>
<dbReference type="SUPFAM" id="SSF48264">
    <property type="entry name" value="Cytochrome P450"/>
    <property type="match status" value="1"/>
</dbReference>
<evidence type="ECO:0000256" key="2">
    <source>
        <dbReference type="ARBA" id="ARBA00022723"/>
    </source>
</evidence>
<evidence type="ECO:0000256" key="6">
    <source>
        <dbReference type="ARBA" id="ARBA00023163"/>
    </source>
</evidence>
<dbReference type="PANTHER" id="PTHR47782:SF12">
    <property type="entry name" value="ZN(II)2CYS6 TRANSCRIPTION FACTOR (EUROFUNG)"/>
    <property type="match status" value="1"/>
</dbReference>
<keyword evidence="7" id="KW-0539">Nucleus</keyword>
<name>A0ABQ9RWV5_9PEZI</name>
<evidence type="ECO:0000256" key="5">
    <source>
        <dbReference type="ARBA" id="ARBA00023125"/>
    </source>
</evidence>